<proteinExistence type="predicted"/>
<dbReference type="EMBL" id="MK814699">
    <property type="protein sequence ID" value="QCI07673.1"/>
    <property type="molecule type" value="Genomic_DNA"/>
</dbReference>
<reference evidence="1" key="1">
    <citation type="journal article" date="2019" name="Mol. Phylogenet. Evol.">
        <title>Morphological evolution and classification of the red algal order Ceramiales inferred using plastid phylogenomics.</title>
        <authorList>
            <person name="Diaz-Tapia P."/>
            <person name="Pasella M.M."/>
            <person name="Verbruggen H."/>
            <person name="Maggs C.A."/>
        </authorList>
    </citation>
    <scope>NUCLEOTIDE SEQUENCE</scope>
    <source>
        <strain evidence="1">PD2930</strain>
    </source>
</reference>
<dbReference type="PANTHER" id="PTHR34675">
    <property type="entry name" value="PROTEIN TRIGALACTOSYLDIACYLGLYCEROL 2, CHLOROPLASTIC"/>
    <property type="match status" value="1"/>
</dbReference>
<protein>
    <submittedName>
        <fullName evidence="1">Uncharacterized protein</fullName>
    </submittedName>
</protein>
<accession>A0A4D6WW64</accession>
<sequence length="144" mass="16861">MLVHIHSPKILIPKDSIIEINQSGLFNDTFIDIIPTQKLGIDISSMDYDKESVDVFANSCLESQFLCNYHYLQGDRGLNYDDLIRATTRISQRFDDPRFFCLFYLFLQNSINISDEILYSLYDISLIVNIFIKFVRTNFSSYLF</sequence>
<dbReference type="InterPro" id="IPR039342">
    <property type="entry name" value="TGD2-like"/>
</dbReference>
<organism evidence="1">
    <name type="scientific">Nitophyllum punctatum</name>
    <dbReference type="NCBI Taxonomy" id="158729"/>
    <lineage>
        <taxon>Eukaryota</taxon>
        <taxon>Rhodophyta</taxon>
        <taxon>Florideophyceae</taxon>
        <taxon>Rhodymeniophycidae</taxon>
        <taxon>Ceramiales</taxon>
        <taxon>Delesseriaceae</taxon>
        <taxon>Nitophylloideae</taxon>
        <taxon>Nitophyllum</taxon>
    </lineage>
</organism>
<reference evidence="1" key="2">
    <citation type="submission" date="2019-04" db="EMBL/GenBank/DDBJ databases">
        <authorList>
            <person name="Pasella M."/>
        </authorList>
    </citation>
    <scope>NUCLEOTIDE SEQUENCE</scope>
    <source>
        <strain evidence="1">PD2930</strain>
    </source>
</reference>
<name>A0A4D6WW64_9FLOR</name>
<geneLocation type="plastid" evidence="1"/>
<evidence type="ECO:0000313" key="1">
    <source>
        <dbReference type="EMBL" id="QCI07673.1"/>
    </source>
</evidence>
<dbReference type="PANTHER" id="PTHR34675:SF1">
    <property type="entry name" value="PROTEIN TRIGALACTOSYLDIACYLGLYCEROL 2, CHLOROPLASTIC"/>
    <property type="match status" value="1"/>
</dbReference>
<gene>
    <name evidence="1" type="primary">ycf22</name>
</gene>
<dbReference type="AlphaFoldDB" id="A0A4D6WW64"/>
<keyword evidence="1" id="KW-0934">Plastid</keyword>